<dbReference type="AlphaFoldDB" id="A0AAV4IU40"/>
<evidence type="ECO:0000313" key="2">
    <source>
        <dbReference type="Proteomes" id="UP000762676"/>
    </source>
</evidence>
<gene>
    <name evidence="1" type="ORF">ElyMa_003153900</name>
</gene>
<dbReference type="Proteomes" id="UP000762676">
    <property type="component" value="Unassembled WGS sequence"/>
</dbReference>
<protein>
    <submittedName>
        <fullName evidence="1">Uncharacterized protein</fullName>
    </submittedName>
</protein>
<keyword evidence="2" id="KW-1185">Reference proteome</keyword>
<sequence length="107" mass="10693">MTQFVQQAVLGKGSKEENAIQGSRVVSTAAGLAGALGGRVPQLVGGAKLLGGGSVIAPPPTIVGDLALGLESTPRHVTRTRNAALTVIGHPGVRGVPVRKLVGGAYH</sequence>
<reference evidence="1 2" key="1">
    <citation type="journal article" date="2021" name="Elife">
        <title>Chloroplast acquisition without the gene transfer in kleptoplastic sea slugs, Plakobranchus ocellatus.</title>
        <authorList>
            <person name="Maeda T."/>
            <person name="Takahashi S."/>
            <person name="Yoshida T."/>
            <person name="Shimamura S."/>
            <person name="Takaki Y."/>
            <person name="Nagai Y."/>
            <person name="Toyoda A."/>
            <person name="Suzuki Y."/>
            <person name="Arimoto A."/>
            <person name="Ishii H."/>
            <person name="Satoh N."/>
            <person name="Nishiyama T."/>
            <person name="Hasebe M."/>
            <person name="Maruyama T."/>
            <person name="Minagawa J."/>
            <person name="Obokata J."/>
            <person name="Shigenobu S."/>
        </authorList>
    </citation>
    <scope>NUCLEOTIDE SEQUENCE [LARGE SCALE GENOMIC DNA]</scope>
</reference>
<organism evidence="1 2">
    <name type="scientific">Elysia marginata</name>
    <dbReference type="NCBI Taxonomy" id="1093978"/>
    <lineage>
        <taxon>Eukaryota</taxon>
        <taxon>Metazoa</taxon>
        <taxon>Spiralia</taxon>
        <taxon>Lophotrochozoa</taxon>
        <taxon>Mollusca</taxon>
        <taxon>Gastropoda</taxon>
        <taxon>Heterobranchia</taxon>
        <taxon>Euthyneura</taxon>
        <taxon>Panpulmonata</taxon>
        <taxon>Sacoglossa</taxon>
        <taxon>Placobranchoidea</taxon>
        <taxon>Plakobranchidae</taxon>
        <taxon>Elysia</taxon>
    </lineage>
</organism>
<proteinExistence type="predicted"/>
<comment type="caution">
    <text evidence="1">The sequence shown here is derived from an EMBL/GenBank/DDBJ whole genome shotgun (WGS) entry which is preliminary data.</text>
</comment>
<evidence type="ECO:0000313" key="1">
    <source>
        <dbReference type="EMBL" id="GFS14069.1"/>
    </source>
</evidence>
<dbReference type="EMBL" id="BMAT01006498">
    <property type="protein sequence ID" value="GFS14069.1"/>
    <property type="molecule type" value="Genomic_DNA"/>
</dbReference>
<name>A0AAV4IU40_9GAST</name>
<accession>A0AAV4IU40</accession>